<dbReference type="AlphaFoldDB" id="A0AAE0S913"/>
<reference evidence="1" key="2">
    <citation type="journal article" date="2021" name="Genome Biol. Evol.">
        <title>Developing a high-quality reference genome for a parasitic bivalve with doubly uniparental inheritance (Bivalvia: Unionida).</title>
        <authorList>
            <person name="Smith C.H."/>
        </authorList>
    </citation>
    <scope>NUCLEOTIDE SEQUENCE</scope>
    <source>
        <strain evidence="1">CHS0354</strain>
        <tissue evidence="1">Mantle</tissue>
    </source>
</reference>
<dbReference type="EMBL" id="JAEAOA010001935">
    <property type="protein sequence ID" value="KAK3587632.1"/>
    <property type="molecule type" value="Genomic_DNA"/>
</dbReference>
<evidence type="ECO:0000313" key="2">
    <source>
        <dbReference type="Proteomes" id="UP001195483"/>
    </source>
</evidence>
<organism evidence="1 2">
    <name type="scientific">Potamilus streckersoni</name>
    <dbReference type="NCBI Taxonomy" id="2493646"/>
    <lineage>
        <taxon>Eukaryota</taxon>
        <taxon>Metazoa</taxon>
        <taxon>Spiralia</taxon>
        <taxon>Lophotrochozoa</taxon>
        <taxon>Mollusca</taxon>
        <taxon>Bivalvia</taxon>
        <taxon>Autobranchia</taxon>
        <taxon>Heteroconchia</taxon>
        <taxon>Palaeoheterodonta</taxon>
        <taxon>Unionida</taxon>
        <taxon>Unionoidea</taxon>
        <taxon>Unionidae</taxon>
        <taxon>Ambleminae</taxon>
        <taxon>Lampsilini</taxon>
        <taxon>Potamilus</taxon>
    </lineage>
</organism>
<sequence>MLRLFTKVPCRHCQDIPHASRPFTRVFADSVKISNTKLVKNPLQTLTRYPTCLDYLQKSLADTVKISYMLTLFTRVPCRHCQDIPHNKSTANSDLRSHNVLADLGLCSIRRIM</sequence>
<accession>A0AAE0S913</accession>
<comment type="caution">
    <text evidence="1">The sequence shown here is derived from an EMBL/GenBank/DDBJ whole genome shotgun (WGS) entry which is preliminary data.</text>
</comment>
<reference evidence="1" key="3">
    <citation type="submission" date="2023-05" db="EMBL/GenBank/DDBJ databases">
        <authorList>
            <person name="Smith C.H."/>
        </authorList>
    </citation>
    <scope>NUCLEOTIDE SEQUENCE</scope>
    <source>
        <strain evidence="1">CHS0354</strain>
        <tissue evidence="1">Mantle</tissue>
    </source>
</reference>
<evidence type="ECO:0000313" key="1">
    <source>
        <dbReference type="EMBL" id="KAK3587632.1"/>
    </source>
</evidence>
<proteinExistence type="predicted"/>
<dbReference type="Proteomes" id="UP001195483">
    <property type="component" value="Unassembled WGS sequence"/>
</dbReference>
<keyword evidence="2" id="KW-1185">Reference proteome</keyword>
<protein>
    <submittedName>
        <fullName evidence="1">Uncharacterized protein</fullName>
    </submittedName>
</protein>
<name>A0AAE0S913_9BIVA</name>
<reference evidence="1" key="1">
    <citation type="journal article" date="2021" name="Genome Biol. Evol.">
        <title>A High-Quality Reference Genome for a Parasitic Bivalve with Doubly Uniparental Inheritance (Bivalvia: Unionida).</title>
        <authorList>
            <person name="Smith C.H."/>
        </authorList>
    </citation>
    <scope>NUCLEOTIDE SEQUENCE</scope>
    <source>
        <strain evidence="1">CHS0354</strain>
    </source>
</reference>
<gene>
    <name evidence="1" type="ORF">CHS0354_032839</name>
</gene>